<dbReference type="EMBL" id="JAUEPR010000004">
    <property type="protein sequence ID" value="KAK0485955.1"/>
    <property type="molecule type" value="Genomic_DNA"/>
</dbReference>
<evidence type="ECO:0000256" key="1">
    <source>
        <dbReference type="SAM" id="Phobius"/>
    </source>
</evidence>
<evidence type="ECO:0000313" key="3">
    <source>
        <dbReference type="Proteomes" id="UP001175227"/>
    </source>
</evidence>
<organism evidence="2 3">
    <name type="scientific">Armillaria novae-zelandiae</name>
    <dbReference type="NCBI Taxonomy" id="153914"/>
    <lineage>
        <taxon>Eukaryota</taxon>
        <taxon>Fungi</taxon>
        <taxon>Dikarya</taxon>
        <taxon>Basidiomycota</taxon>
        <taxon>Agaricomycotina</taxon>
        <taxon>Agaricomycetes</taxon>
        <taxon>Agaricomycetidae</taxon>
        <taxon>Agaricales</taxon>
        <taxon>Marasmiineae</taxon>
        <taxon>Physalacriaceae</taxon>
        <taxon>Armillaria</taxon>
    </lineage>
</organism>
<keyword evidence="1" id="KW-0472">Membrane</keyword>
<sequence length="199" mass="22203">MNSLPYQLLPLISTTLGVSTLTLIFVLVALINAGVHPILWIIPASYGLTFPYYFIMLLATQFELRGSSRLFSRYSIISAFVFALLWTSCSVCLLTITIIEGKEDIKIDGLGKDTWLLIVPCVSCLVPASLMWVIAEVMRKERNKILYAMKWRPAATQSSQTWRFVISNILPPLRDLIHPLSSVHPCLASAGFDASALLR</sequence>
<keyword evidence="1" id="KW-0812">Transmembrane</keyword>
<accession>A0AA39UNG8</accession>
<reference evidence="2" key="1">
    <citation type="submission" date="2023-06" db="EMBL/GenBank/DDBJ databases">
        <authorList>
            <consortium name="Lawrence Berkeley National Laboratory"/>
            <person name="Ahrendt S."/>
            <person name="Sahu N."/>
            <person name="Indic B."/>
            <person name="Wong-Bajracharya J."/>
            <person name="Merenyi Z."/>
            <person name="Ke H.-M."/>
            <person name="Monk M."/>
            <person name="Kocsube S."/>
            <person name="Drula E."/>
            <person name="Lipzen A."/>
            <person name="Balint B."/>
            <person name="Henrissat B."/>
            <person name="Andreopoulos B."/>
            <person name="Martin F.M."/>
            <person name="Harder C.B."/>
            <person name="Rigling D."/>
            <person name="Ford K.L."/>
            <person name="Foster G.D."/>
            <person name="Pangilinan J."/>
            <person name="Papanicolaou A."/>
            <person name="Barry K."/>
            <person name="LaButti K."/>
            <person name="Viragh M."/>
            <person name="Koriabine M."/>
            <person name="Yan M."/>
            <person name="Riley R."/>
            <person name="Champramary S."/>
            <person name="Plett K.L."/>
            <person name="Tsai I.J."/>
            <person name="Slot J."/>
            <person name="Sipos G."/>
            <person name="Plett J."/>
            <person name="Nagy L.G."/>
            <person name="Grigoriev I.V."/>
        </authorList>
    </citation>
    <scope>NUCLEOTIDE SEQUENCE</scope>
    <source>
        <strain evidence="2">ICMP 16352</strain>
    </source>
</reference>
<comment type="caution">
    <text evidence="2">The sequence shown here is derived from an EMBL/GenBank/DDBJ whole genome shotgun (WGS) entry which is preliminary data.</text>
</comment>
<keyword evidence="1" id="KW-1133">Transmembrane helix</keyword>
<dbReference type="AlphaFoldDB" id="A0AA39UNG8"/>
<keyword evidence="3" id="KW-1185">Reference proteome</keyword>
<proteinExistence type="predicted"/>
<dbReference type="Proteomes" id="UP001175227">
    <property type="component" value="Unassembled WGS sequence"/>
</dbReference>
<feature type="transmembrane region" description="Helical" evidence="1">
    <location>
        <begin position="7"/>
        <end position="31"/>
    </location>
</feature>
<protein>
    <submittedName>
        <fullName evidence="2">Uncharacterized protein</fullName>
    </submittedName>
</protein>
<feature type="transmembrane region" description="Helical" evidence="1">
    <location>
        <begin position="76"/>
        <end position="99"/>
    </location>
</feature>
<feature type="transmembrane region" description="Helical" evidence="1">
    <location>
        <begin position="114"/>
        <end position="135"/>
    </location>
</feature>
<feature type="transmembrane region" description="Helical" evidence="1">
    <location>
        <begin position="37"/>
        <end position="55"/>
    </location>
</feature>
<evidence type="ECO:0000313" key="2">
    <source>
        <dbReference type="EMBL" id="KAK0485955.1"/>
    </source>
</evidence>
<gene>
    <name evidence="2" type="ORF">IW261DRAFT_1452955</name>
</gene>
<name>A0AA39UNG8_9AGAR</name>